<evidence type="ECO:0000313" key="3">
    <source>
        <dbReference type="Proteomes" id="UP000239494"/>
    </source>
</evidence>
<feature type="domain" description="DUF397" evidence="1">
    <location>
        <begin position="24"/>
        <end position="74"/>
    </location>
</feature>
<gene>
    <name evidence="2" type="ORF">CLV43_101940</name>
</gene>
<name>A0A2T0TM14_9PSEU</name>
<feature type="domain" description="DUF397" evidence="1">
    <location>
        <begin position="5"/>
        <end position="23"/>
    </location>
</feature>
<dbReference type="EMBL" id="PVTF01000001">
    <property type="protein sequence ID" value="PRY46661.1"/>
    <property type="molecule type" value="Genomic_DNA"/>
</dbReference>
<protein>
    <submittedName>
        <fullName evidence="2">Uncharacterized protein DUF397</fullName>
    </submittedName>
</protein>
<organism evidence="2 3">
    <name type="scientific">Umezawaea tangerina</name>
    <dbReference type="NCBI Taxonomy" id="84725"/>
    <lineage>
        <taxon>Bacteria</taxon>
        <taxon>Bacillati</taxon>
        <taxon>Actinomycetota</taxon>
        <taxon>Actinomycetes</taxon>
        <taxon>Pseudonocardiales</taxon>
        <taxon>Pseudonocardiaceae</taxon>
        <taxon>Umezawaea</taxon>
    </lineage>
</organism>
<dbReference type="OrthoDB" id="3430276at2"/>
<dbReference type="Proteomes" id="UP000239494">
    <property type="component" value="Unassembled WGS sequence"/>
</dbReference>
<proteinExistence type="predicted"/>
<comment type="caution">
    <text evidence="2">The sequence shown here is derived from an EMBL/GenBank/DDBJ whole genome shotgun (WGS) entry which is preliminary data.</text>
</comment>
<dbReference type="RefSeq" id="WP_106185644.1">
    <property type="nucleotide sequence ID" value="NZ_PVTF01000001.1"/>
</dbReference>
<evidence type="ECO:0000313" key="2">
    <source>
        <dbReference type="EMBL" id="PRY46661.1"/>
    </source>
</evidence>
<sequence length="75" mass="8201">MTEALTWRKSTYSGQGATSCVEIAWRKSSYSGEGESDCVEVAFPTQGVAVRDSKNITGPELAFPVVQWQAFLARL</sequence>
<keyword evidence="3" id="KW-1185">Reference proteome</keyword>
<dbReference type="AlphaFoldDB" id="A0A2T0TM14"/>
<reference evidence="2 3" key="1">
    <citation type="submission" date="2018-03" db="EMBL/GenBank/DDBJ databases">
        <title>Genomic Encyclopedia of Archaeal and Bacterial Type Strains, Phase II (KMG-II): from individual species to whole genera.</title>
        <authorList>
            <person name="Goeker M."/>
        </authorList>
    </citation>
    <scope>NUCLEOTIDE SEQUENCE [LARGE SCALE GENOMIC DNA]</scope>
    <source>
        <strain evidence="2 3">DSM 44720</strain>
    </source>
</reference>
<dbReference type="InterPro" id="IPR007278">
    <property type="entry name" value="DUF397"/>
</dbReference>
<evidence type="ECO:0000259" key="1">
    <source>
        <dbReference type="Pfam" id="PF04149"/>
    </source>
</evidence>
<dbReference type="Pfam" id="PF04149">
    <property type="entry name" value="DUF397"/>
    <property type="match status" value="2"/>
</dbReference>
<accession>A0A2T0TM14</accession>